<dbReference type="Gene3D" id="3.80.10.10">
    <property type="entry name" value="Ribonuclease Inhibitor"/>
    <property type="match status" value="1"/>
</dbReference>
<proteinExistence type="predicted"/>
<dbReference type="PANTHER" id="PTHR38926">
    <property type="entry name" value="F-BOX DOMAIN CONTAINING PROTEIN, EXPRESSED"/>
    <property type="match status" value="1"/>
</dbReference>
<gene>
    <name evidence="3" type="ORF">VNI00_004549</name>
</gene>
<evidence type="ECO:0000256" key="1">
    <source>
        <dbReference type="SAM" id="MobiDB-lite"/>
    </source>
</evidence>
<organism evidence="3 4">
    <name type="scientific">Paramarasmius palmivorus</name>
    <dbReference type="NCBI Taxonomy" id="297713"/>
    <lineage>
        <taxon>Eukaryota</taxon>
        <taxon>Fungi</taxon>
        <taxon>Dikarya</taxon>
        <taxon>Basidiomycota</taxon>
        <taxon>Agaricomycotina</taxon>
        <taxon>Agaricomycetes</taxon>
        <taxon>Agaricomycetidae</taxon>
        <taxon>Agaricales</taxon>
        <taxon>Marasmiineae</taxon>
        <taxon>Marasmiaceae</taxon>
        <taxon>Paramarasmius</taxon>
    </lineage>
</organism>
<evidence type="ECO:0000313" key="4">
    <source>
        <dbReference type="Proteomes" id="UP001383192"/>
    </source>
</evidence>
<dbReference type="SUPFAM" id="SSF52047">
    <property type="entry name" value="RNI-like"/>
    <property type="match status" value="1"/>
</dbReference>
<accession>A0AAW0DJH3</accession>
<dbReference type="Pfam" id="PF12937">
    <property type="entry name" value="F-box-like"/>
    <property type="match status" value="1"/>
</dbReference>
<reference evidence="3 4" key="1">
    <citation type="submission" date="2024-01" db="EMBL/GenBank/DDBJ databases">
        <title>A draft genome for a cacao thread blight-causing isolate of Paramarasmius palmivorus.</title>
        <authorList>
            <person name="Baruah I.K."/>
            <person name="Bukari Y."/>
            <person name="Amoako-Attah I."/>
            <person name="Meinhardt L.W."/>
            <person name="Bailey B.A."/>
            <person name="Cohen S.P."/>
        </authorList>
    </citation>
    <scope>NUCLEOTIDE SEQUENCE [LARGE SCALE GENOMIC DNA]</scope>
    <source>
        <strain evidence="3 4">GH-12</strain>
    </source>
</reference>
<dbReference type="PANTHER" id="PTHR38926:SF5">
    <property type="entry name" value="F-BOX AND LEUCINE-RICH REPEAT PROTEIN 6"/>
    <property type="match status" value="1"/>
</dbReference>
<dbReference type="Proteomes" id="UP001383192">
    <property type="component" value="Unassembled WGS sequence"/>
</dbReference>
<evidence type="ECO:0000313" key="3">
    <source>
        <dbReference type="EMBL" id="KAK7051570.1"/>
    </source>
</evidence>
<evidence type="ECO:0000259" key="2">
    <source>
        <dbReference type="Pfam" id="PF12937"/>
    </source>
</evidence>
<keyword evidence="4" id="KW-1185">Reference proteome</keyword>
<dbReference type="Gene3D" id="1.20.1280.50">
    <property type="match status" value="1"/>
</dbReference>
<sequence length="549" mass="62053">MILQLPPELMAHIFRYCMASRGSTHKSKDSKAHWLSFTHVCRFWRSVALDDASLWTSFQFGHRHLSQIILERSKALPLDLWYFHHTGRKSYFDDEDELLETLRRHLHRTESLHLTICIAQNEDVRFLHRLVQPAPILRALEINSNDGFTLSADFLAGEAPSLTNLRIRSAYLSWESPLLANLTHLELRGNSRSNIPTTSQLVKALRAMPLLENLVLRGILPNIIDAAMECVALPRLHELDISGNIYQCTGLLRLVSFPVTTVLSISEDIDSDFNDVGDFDVFVFQLPLLFCPVVSSVDSEEQRDHARVTKTLFIILGGTSGPVVDVTLHAWNHGDVPINVFDSGSDSEQLDDPTPVTSPFLSLWLEWCPVPPRSWVEEDLEVLFSSLPVASVETLRIKGYPEPRFGARESNEDEDEDEDPVARNLGDLPFRATNTKSLVVSDDFMKSRIPEICAVLRSRNDSVTPPVLAFPALTTLTLLPTDGCLSFLSNRVPPSFMELLLDTLRYRSDHGRRVEVLLLAAEWFCYLSPETVARLKDVVGELREFTKCI</sequence>
<dbReference type="EMBL" id="JAYKXP010000012">
    <property type="protein sequence ID" value="KAK7051570.1"/>
    <property type="molecule type" value="Genomic_DNA"/>
</dbReference>
<comment type="caution">
    <text evidence="3">The sequence shown here is derived from an EMBL/GenBank/DDBJ whole genome shotgun (WGS) entry which is preliminary data.</text>
</comment>
<feature type="region of interest" description="Disordered" evidence="1">
    <location>
        <begin position="403"/>
        <end position="426"/>
    </location>
</feature>
<dbReference type="InterPro" id="IPR001810">
    <property type="entry name" value="F-box_dom"/>
</dbReference>
<name>A0AAW0DJH3_9AGAR</name>
<dbReference type="AlphaFoldDB" id="A0AAW0DJH3"/>
<dbReference type="InterPro" id="IPR032675">
    <property type="entry name" value="LRR_dom_sf"/>
</dbReference>
<protein>
    <recommendedName>
        <fullName evidence="2">F-box domain-containing protein</fullName>
    </recommendedName>
</protein>
<feature type="domain" description="F-box" evidence="2">
    <location>
        <begin position="2"/>
        <end position="57"/>
    </location>
</feature>